<dbReference type="EMBL" id="GIKN01002444">
    <property type="protein sequence ID" value="NIE44717.1"/>
    <property type="molecule type" value="Transcribed_RNA"/>
</dbReference>
<proteinExistence type="predicted"/>
<organism evidence="1">
    <name type="scientific">Rhipicephalus microplus</name>
    <name type="common">Cattle tick</name>
    <name type="synonym">Boophilus microplus</name>
    <dbReference type="NCBI Taxonomy" id="6941"/>
    <lineage>
        <taxon>Eukaryota</taxon>
        <taxon>Metazoa</taxon>
        <taxon>Ecdysozoa</taxon>
        <taxon>Arthropoda</taxon>
        <taxon>Chelicerata</taxon>
        <taxon>Arachnida</taxon>
        <taxon>Acari</taxon>
        <taxon>Parasitiformes</taxon>
        <taxon>Ixodida</taxon>
        <taxon>Ixodoidea</taxon>
        <taxon>Ixodidae</taxon>
        <taxon>Rhipicephalinae</taxon>
        <taxon>Rhipicephalus</taxon>
        <taxon>Boophilus</taxon>
    </lineage>
</organism>
<dbReference type="AlphaFoldDB" id="A0A6G5A3W0"/>
<reference evidence="1" key="1">
    <citation type="submission" date="2020-03" db="EMBL/GenBank/DDBJ databases">
        <title>A transcriptome and proteome of the tick Rhipicephalus microplus shaped by the genetic composition of its hosts and developmental stage.</title>
        <authorList>
            <person name="Garcia G.R."/>
            <person name="Ribeiro J.M.C."/>
            <person name="Maruyama S.R."/>
            <person name="Gardinasse L.G."/>
            <person name="Nelson K."/>
            <person name="Ferreira B.R."/>
            <person name="Andrade T.G."/>
            <person name="Santos I.K.F.M."/>
        </authorList>
    </citation>
    <scope>NUCLEOTIDE SEQUENCE</scope>
    <source>
        <strain evidence="1">NSGR</strain>
        <tissue evidence="1">Salivary glands</tissue>
    </source>
</reference>
<accession>A0A6G5A3W0</accession>
<evidence type="ECO:0000313" key="1">
    <source>
        <dbReference type="EMBL" id="NIE44717.1"/>
    </source>
</evidence>
<protein>
    <submittedName>
        <fullName evidence="1">Putative secreted protein</fullName>
    </submittedName>
</protein>
<name>A0A6G5A3W0_RHIMP</name>
<sequence length="135" mass="15177">MMVRKGTSALCVLALKKAVRESFLLLLICLAKDWHPISSHKETTFLLTLDSLTFTGLKFLLMASLAFFFIKSSWIRPQTHLPYLKASDRVHCLKYVTTRCNTHICRPESAFGQPCVDCQRLPAGSVHIVLVALPC</sequence>